<reference evidence="2" key="1">
    <citation type="submission" date="2016-10" db="EMBL/GenBank/DDBJ databases">
        <authorList>
            <person name="Varghese N."/>
            <person name="Submissions S."/>
        </authorList>
    </citation>
    <scope>NUCLEOTIDE SEQUENCE [LARGE SCALE GENOMIC DNA]</scope>
    <source>
        <strain evidence="2">DSM 20403</strain>
    </source>
</reference>
<sequence length="99" mass="11460">MNDTVIQKRESRSSKSKEWRMSNGNGHFLDVIFSIDLENRLRSHRNFSFARFESEQLNKLSSIIPSLQDDYRLTIDEEAVGLAFLPISSEEAQPLMKLV</sequence>
<proteinExistence type="predicted"/>
<organism evidence="1 2">
    <name type="scientific">Ligilactobacillus ruminis DSM 20403 = NBRC 102161</name>
    <dbReference type="NCBI Taxonomy" id="1423798"/>
    <lineage>
        <taxon>Bacteria</taxon>
        <taxon>Bacillati</taxon>
        <taxon>Bacillota</taxon>
        <taxon>Bacilli</taxon>
        <taxon>Lactobacillales</taxon>
        <taxon>Lactobacillaceae</taxon>
        <taxon>Ligilactobacillus</taxon>
    </lineage>
</organism>
<evidence type="ECO:0000313" key="2">
    <source>
        <dbReference type="Proteomes" id="UP000182635"/>
    </source>
</evidence>
<dbReference type="EMBL" id="FOPI01000055">
    <property type="protein sequence ID" value="SFG61897.1"/>
    <property type="molecule type" value="Genomic_DNA"/>
</dbReference>
<accession>A0A1I2TEW2</accession>
<protein>
    <submittedName>
        <fullName evidence="1">Uncharacterized protein</fullName>
    </submittedName>
</protein>
<gene>
    <name evidence="1" type="ORF">SAMN02910432_02055</name>
</gene>
<dbReference type="AlphaFoldDB" id="A0A1I2TEW2"/>
<evidence type="ECO:0000313" key="1">
    <source>
        <dbReference type="EMBL" id="SFG61897.1"/>
    </source>
</evidence>
<dbReference type="Proteomes" id="UP000182635">
    <property type="component" value="Unassembled WGS sequence"/>
</dbReference>
<dbReference type="RefSeq" id="WP_046922036.1">
    <property type="nucleotide sequence ID" value="NZ_AYYL01000073.1"/>
</dbReference>
<name>A0A1I2TEW2_9LACO</name>
<dbReference type="OrthoDB" id="2297359at2"/>